<dbReference type="AlphaFoldDB" id="A0A0G4LYH0"/>
<keyword evidence="8" id="KW-1185">Reference proteome</keyword>
<accession>A0A0G4LYH0</accession>
<dbReference type="Gene3D" id="3.90.70.200">
    <property type="entry name" value="Plus-3 domain"/>
    <property type="match status" value="1"/>
</dbReference>
<gene>
    <name evidence="7" type="ORF">BN1708_004269</name>
</gene>
<feature type="region of interest" description="Disordered" evidence="5">
    <location>
        <begin position="241"/>
        <end position="353"/>
    </location>
</feature>
<feature type="region of interest" description="Disordered" evidence="5">
    <location>
        <begin position="91"/>
        <end position="196"/>
    </location>
</feature>
<evidence type="ECO:0000256" key="3">
    <source>
        <dbReference type="ARBA" id="ARBA00023163"/>
    </source>
</evidence>
<feature type="region of interest" description="Disordered" evidence="5">
    <location>
        <begin position="41"/>
        <end position="76"/>
    </location>
</feature>
<organism evidence="7 8">
    <name type="scientific">Verticillium longisporum</name>
    <name type="common">Verticillium dahliae var. longisporum</name>
    <dbReference type="NCBI Taxonomy" id="100787"/>
    <lineage>
        <taxon>Eukaryota</taxon>
        <taxon>Fungi</taxon>
        <taxon>Dikarya</taxon>
        <taxon>Ascomycota</taxon>
        <taxon>Pezizomycotina</taxon>
        <taxon>Sordariomycetes</taxon>
        <taxon>Hypocreomycetidae</taxon>
        <taxon>Glomerellales</taxon>
        <taxon>Plectosphaerellaceae</taxon>
        <taxon>Verticillium</taxon>
    </lineage>
</organism>
<feature type="non-terminal residue" evidence="7">
    <location>
        <position position="1"/>
    </location>
</feature>
<protein>
    <recommendedName>
        <fullName evidence="6">Plus3 domain-containing protein</fullName>
    </recommendedName>
</protein>
<evidence type="ECO:0000313" key="7">
    <source>
        <dbReference type="EMBL" id="CRK27047.1"/>
    </source>
</evidence>
<evidence type="ECO:0000256" key="1">
    <source>
        <dbReference type="ARBA" id="ARBA00004123"/>
    </source>
</evidence>
<dbReference type="STRING" id="100787.A0A0G4LYH0"/>
<dbReference type="InterPro" id="IPR036128">
    <property type="entry name" value="Plus3-like_sf"/>
</dbReference>
<dbReference type="SUPFAM" id="SSF159042">
    <property type="entry name" value="Plus3-like"/>
    <property type="match status" value="1"/>
</dbReference>
<evidence type="ECO:0000259" key="6">
    <source>
        <dbReference type="PROSITE" id="PS51360"/>
    </source>
</evidence>
<keyword evidence="2" id="KW-0805">Transcription regulation</keyword>
<dbReference type="PANTHER" id="PTHR13115">
    <property type="entry name" value="RNA POLYMERASE-ASSOCIATED PROTEIN RTF1 HOMOLOG"/>
    <property type="match status" value="1"/>
</dbReference>
<reference evidence="7 8" key="1">
    <citation type="submission" date="2015-05" db="EMBL/GenBank/DDBJ databases">
        <authorList>
            <person name="Wang D.B."/>
            <person name="Wang M."/>
        </authorList>
    </citation>
    <scope>NUCLEOTIDE SEQUENCE [LARGE SCALE GENOMIC DNA]</scope>
    <source>
        <strain evidence="7">VL1</strain>
    </source>
</reference>
<dbReference type="Proteomes" id="UP000044602">
    <property type="component" value="Unassembled WGS sequence"/>
</dbReference>
<feature type="region of interest" description="Disordered" evidence="5">
    <location>
        <begin position="553"/>
        <end position="599"/>
    </location>
</feature>
<dbReference type="EMBL" id="CVQH01020307">
    <property type="protein sequence ID" value="CRK27047.1"/>
    <property type="molecule type" value="Genomic_DNA"/>
</dbReference>
<keyword evidence="4" id="KW-0539">Nucleus</keyword>
<dbReference type="FunFam" id="3.90.70.200:FF:000005">
    <property type="entry name" value="Related to Pol II transcription elongation factor"/>
    <property type="match status" value="1"/>
</dbReference>
<evidence type="ECO:0000313" key="8">
    <source>
        <dbReference type="Proteomes" id="UP000044602"/>
    </source>
</evidence>
<feature type="region of interest" description="Disordered" evidence="5">
    <location>
        <begin position="782"/>
        <end position="809"/>
    </location>
</feature>
<evidence type="ECO:0000256" key="2">
    <source>
        <dbReference type="ARBA" id="ARBA00023015"/>
    </source>
</evidence>
<dbReference type="PROSITE" id="PS51360">
    <property type="entry name" value="PLUS3"/>
    <property type="match status" value="1"/>
</dbReference>
<keyword evidence="3" id="KW-0804">Transcription</keyword>
<feature type="region of interest" description="Disordered" evidence="5">
    <location>
        <begin position="717"/>
        <end position="763"/>
    </location>
</feature>
<feature type="compositionally biased region" description="Basic and acidic residues" evidence="5">
    <location>
        <begin position="323"/>
        <end position="344"/>
    </location>
</feature>
<dbReference type="SMART" id="SM00719">
    <property type="entry name" value="Plus3"/>
    <property type="match status" value="1"/>
</dbReference>
<feature type="non-terminal residue" evidence="7">
    <location>
        <position position="861"/>
    </location>
</feature>
<feature type="compositionally biased region" description="Basic and acidic residues" evidence="5">
    <location>
        <begin position="285"/>
        <end position="312"/>
    </location>
</feature>
<evidence type="ECO:0000256" key="5">
    <source>
        <dbReference type="SAM" id="MobiDB-lite"/>
    </source>
</evidence>
<feature type="compositionally biased region" description="Acidic residues" evidence="5">
    <location>
        <begin position="174"/>
        <end position="190"/>
    </location>
</feature>
<name>A0A0G4LYH0_VERLO</name>
<dbReference type="GO" id="GO:0016593">
    <property type="term" value="C:Cdc73/Paf1 complex"/>
    <property type="evidence" value="ECO:0007669"/>
    <property type="project" value="TreeGrafter"/>
</dbReference>
<dbReference type="Pfam" id="PF03126">
    <property type="entry name" value="Plus-3"/>
    <property type="match status" value="1"/>
</dbReference>
<sequence>TERPTVVQDADDIIFQQGTGTARSSSRDFGFVASRFPTTKSLLPFSGRDPPSNPWHPSSLSLSPIDPNPANAGVTHRTQVIMSNIDDELLALAGGNDSSDEEEVMSDRDSRADSASPPPSKKGGSGAKRGARGRGDDDSDADEGEACHEPDPSLTLPSFSPPGSPKSDGSAAMDESDSEAEGSADPDDEDKYPVDGMFRSAAEKKHVMGMREVERESLLADRQAEIERQQQNRMLRQLVAKQENEEKKNKVKKRTADAADLDDEDSRKSSRQRTETSKTGAAIDSLRRARAEKNDRARAREENRRTGRDSPHRDRRHSSSRSRSRDSYDGGRRRSFSQDRHSPPRELPPATIRDFERIRVGRSRFAQYCFNPGFENAITGCYVRVSLGPDPKTGQDDYRLAKIKGIAVGKPYALNGPSGSFVTDQYVIAAHGKAEKEFAFIFCSDKPVTEREFNRYVTTLQVDGMAFPKTQVLLNKIDDINKFVERSLTSAEIDEKVARKNELRKKFDPERRDRLRWEIEEATAAGHTRRIAELQEELDDLLSNRLAFRTTLDAPKTTSTNAAQQDRLADINRERRRQNAANVGKAQLKEKHEARKKEAAIERGELTDIDLSRRIRTKTKFVHQNHQKAEDSAASGNGTPASGTPKMAAVKKESEVLPHIAKALENARKAEKKGLPMIHRPICDDDIIGEIDLELDEELDDLLSNRLAFRTTLDAPKTTSTNAAQQDRLADINRERRRQNAANVGKAQLKEKHEARKKEAAIERGEATDIDLSRRIRTKTKFVHQNHQKAEDSAASGNGTPASGTPKMAAVKKESEVLPHIAKALENARKAEKKGLPMIHRPICDDDIIGEIDLELDVDFD</sequence>
<feature type="compositionally biased region" description="Basic residues" evidence="5">
    <location>
        <begin position="313"/>
        <end position="322"/>
    </location>
</feature>
<feature type="compositionally biased region" description="Basic and acidic residues" evidence="5">
    <location>
        <begin position="748"/>
        <end position="763"/>
    </location>
</feature>
<feature type="region of interest" description="Disordered" evidence="5">
    <location>
        <begin position="620"/>
        <end position="649"/>
    </location>
</feature>
<comment type="subcellular location">
    <subcellularLocation>
        <location evidence="1">Nucleus</location>
    </subcellularLocation>
</comment>
<dbReference type="InterPro" id="IPR004343">
    <property type="entry name" value="Plus-3_dom"/>
</dbReference>
<evidence type="ECO:0000256" key="4">
    <source>
        <dbReference type="ARBA" id="ARBA00023242"/>
    </source>
</evidence>
<dbReference type="GO" id="GO:1990269">
    <property type="term" value="F:RNA polymerase II C-terminal domain phosphoserine binding"/>
    <property type="evidence" value="ECO:0007669"/>
    <property type="project" value="TreeGrafter"/>
</dbReference>
<dbReference type="PANTHER" id="PTHR13115:SF8">
    <property type="entry name" value="RNA POLYMERASE-ASSOCIATED PROTEIN RTF1 HOMOLOG"/>
    <property type="match status" value="1"/>
</dbReference>
<dbReference type="GO" id="GO:0003677">
    <property type="term" value="F:DNA binding"/>
    <property type="evidence" value="ECO:0007669"/>
    <property type="project" value="InterPro"/>
</dbReference>
<feature type="compositionally biased region" description="Basic and acidic residues" evidence="5">
    <location>
        <begin position="587"/>
        <end position="599"/>
    </location>
</feature>
<feature type="compositionally biased region" description="Basic and acidic residues" evidence="5">
    <location>
        <begin position="265"/>
        <end position="276"/>
    </location>
</feature>
<proteinExistence type="predicted"/>
<feature type="domain" description="Plus3" evidence="6">
    <location>
        <begin position="349"/>
        <end position="485"/>
    </location>
</feature>